<reference evidence="3 4" key="1">
    <citation type="submission" date="2009-02" db="EMBL/GenBank/DDBJ databases">
        <title>Annotation of Streptomyces hygroscopicus strain ATCC 53653.</title>
        <authorList>
            <consortium name="The Broad Institute Genome Sequencing Platform"/>
            <consortium name="Broad Institute Microbial Sequencing Center"/>
            <person name="Fischbach M."/>
            <person name="Godfrey P."/>
            <person name="Ward D."/>
            <person name="Young S."/>
            <person name="Zeng Q."/>
            <person name="Koehrsen M."/>
            <person name="Alvarado L."/>
            <person name="Berlin A.M."/>
            <person name="Bochicchio J."/>
            <person name="Borenstein D."/>
            <person name="Chapman S.B."/>
            <person name="Chen Z."/>
            <person name="Engels R."/>
            <person name="Freedman E."/>
            <person name="Gellesch M."/>
            <person name="Goldberg J."/>
            <person name="Griggs A."/>
            <person name="Gujja S."/>
            <person name="Heilman E.R."/>
            <person name="Heiman D.I."/>
            <person name="Hepburn T.A."/>
            <person name="Howarth C."/>
            <person name="Jen D."/>
            <person name="Larson L."/>
            <person name="Lewis B."/>
            <person name="Mehta T."/>
            <person name="Park D."/>
            <person name="Pearson M."/>
            <person name="Richards J."/>
            <person name="Roberts A."/>
            <person name="Saif S."/>
            <person name="Shea T.D."/>
            <person name="Shenoy N."/>
            <person name="Sisk P."/>
            <person name="Stolte C."/>
            <person name="Sykes S.N."/>
            <person name="Thomson T."/>
            <person name="Walk T."/>
            <person name="White J."/>
            <person name="Yandava C."/>
            <person name="Straight P."/>
            <person name="Clardy J."/>
            <person name="Hung D."/>
            <person name="Kolter R."/>
            <person name="Mekalanos J."/>
            <person name="Walker S."/>
            <person name="Walsh C.T."/>
            <person name="Wieland-Brown L.C."/>
            <person name="Haas B."/>
            <person name="Nusbaum C."/>
            <person name="Birren B."/>
        </authorList>
    </citation>
    <scope>NUCLEOTIDE SEQUENCE [LARGE SCALE GENOMIC DNA]</scope>
    <source>
        <strain evidence="3 4">ATCC 53653</strain>
    </source>
</reference>
<dbReference type="PRINTS" id="PR00081">
    <property type="entry name" value="GDHRDH"/>
</dbReference>
<dbReference type="FunFam" id="3.40.50.720:FF:000084">
    <property type="entry name" value="Short-chain dehydrogenase reductase"/>
    <property type="match status" value="1"/>
</dbReference>
<gene>
    <name evidence="3" type="ORF">SSOG_00141</name>
</gene>
<evidence type="ECO:0000313" key="3">
    <source>
        <dbReference type="EMBL" id="EFL20428.1"/>
    </source>
</evidence>
<dbReference type="GO" id="GO:0016616">
    <property type="term" value="F:oxidoreductase activity, acting on the CH-OH group of donors, NAD or NADP as acceptor"/>
    <property type="evidence" value="ECO:0007669"/>
    <property type="project" value="TreeGrafter"/>
</dbReference>
<dbReference type="InterPro" id="IPR002347">
    <property type="entry name" value="SDR_fam"/>
</dbReference>
<keyword evidence="2" id="KW-0560">Oxidoreductase</keyword>
<dbReference type="GO" id="GO:0048038">
    <property type="term" value="F:quinone binding"/>
    <property type="evidence" value="ECO:0007669"/>
    <property type="project" value="TreeGrafter"/>
</dbReference>
<dbReference type="SUPFAM" id="SSF51735">
    <property type="entry name" value="NAD(P)-binding Rossmann-fold domains"/>
    <property type="match status" value="1"/>
</dbReference>
<dbReference type="GO" id="GO:0006633">
    <property type="term" value="P:fatty acid biosynthetic process"/>
    <property type="evidence" value="ECO:0007669"/>
    <property type="project" value="TreeGrafter"/>
</dbReference>
<sequence length="277" mass="28055">MVRARRGAQDRAMRRGRRLDGRTALVFGAGSSGGGVSNGKAAALAFAREGARVAAVDIDGDQARRTAEAITAEGGEALPLTADVTVEEQVSAAVVAAERAFGTPTVLHNNVGVARLGDVTGLGLAEWRSTLAVNVDGVFLTCKHVLPRMVAAGGGAVVNVSSIAAIRDTGYPYPAYSAAKAAVNQLTVTLALRHAAEGIRVNAVLPGLIDTPLVARQIVAGADDPEAAVAARHAASPTGRMGSPWDVAAAAVFLASDEAGYVNGVCLPVDGGLTARC</sequence>
<accession>D9W673</accession>
<dbReference type="InterPro" id="IPR036291">
    <property type="entry name" value="NAD(P)-bd_dom_sf"/>
</dbReference>
<dbReference type="CDD" id="cd05233">
    <property type="entry name" value="SDR_c"/>
    <property type="match status" value="1"/>
</dbReference>
<dbReference type="PRINTS" id="PR00080">
    <property type="entry name" value="SDRFAMILY"/>
</dbReference>
<dbReference type="PROSITE" id="PS00061">
    <property type="entry name" value="ADH_SHORT"/>
    <property type="match status" value="1"/>
</dbReference>
<dbReference type="Pfam" id="PF13561">
    <property type="entry name" value="adh_short_C2"/>
    <property type="match status" value="1"/>
</dbReference>
<name>D9W673_9ACTN</name>
<dbReference type="Gene3D" id="3.40.50.720">
    <property type="entry name" value="NAD(P)-binding Rossmann-like Domain"/>
    <property type="match status" value="1"/>
</dbReference>
<comment type="similarity">
    <text evidence="1">Belongs to the short-chain dehydrogenases/reductases (SDR) family.</text>
</comment>
<dbReference type="AlphaFoldDB" id="D9W673"/>
<dbReference type="InterPro" id="IPR020904">
    <property type="entry name" value="Sc_DH/Rdtase_CS"/>
</dbReference>
<dbReference type="Proteomes" id="UP000003963">
    <property type="component" value="Unassembled WGS sequence"/>
</dbReference>
<dbReference type="HOGENOM" id="CLU_010194_1_0_11"/>
<evidence type="ECO:0000256" key="1">
    <source>
        <dbReference type="ARBA" id="ARBA00006484"/>
    </source>
</evidence>
<evidence type="ECO:0000256" key="2">
    <source>
        <dbReference type="ARBA" id="ARBA00023002"/>
    </source>
</evidence>
<dbReference type="STRING" id="457427.SSOG_00141"/>
<dbReference type="EMBL" id="GG657754">
    <property type="protein sequence ID" value="EFL20428.1"/>
    <property type="molecule type" value="Genomic_DNA"/>
</dbReference>
<organism evidence="3 4">
    <name type="scientific">Streptomyces himastatinicus ATCC 53653</name>
    <dbReference type="NCBI Taxonomy" id="457427"/>
    <lineage>
        <taxon>Bacteria</taxon>
        <taxon>Bacillati</taxon>
        <taxon>Actinomycetota</taxon>
        <taxon>Actinomycetes</taxon>
        <taxon>Kitasatosporales</taxon>
        <taxon>Streptomycetaceae</taxon>
        <taxon>Streptomyces</taxon>
        <taxon>Streptomyces violaceusniger group</taxon>
    </lineage>
</organism>
<evidence type="ECO:0000313" key="4">
    <source>
        <dbReference type="Proteomes" id="UP000003963"/>
    </source>
</evidence>
<protein>
    <submittedName>
        <fullName evidence="3">Putative oxidoreductase protein</fullName>
    </submittedName>
</protein>
<keyword evidence="4" id="KW-1185">Reference proteome</keyword>
<dbReference type="PANTHER" id="PTHR42760">
    <property type="entry name" value="SHORT-CHAIN DEHYDROGENASES/REDUCTASES FAMILY MEMBER"/>
    <property type="match status" value="1"/>
</dbReference>
<dbReference type="PANTHER" id="PTHR42760:SF122">
    <property type="entry name" value="NAD(P)-BINDING PROTEIN"/>
    <property type="match status" value="1"/>
</dbReference>
<proteinExistence type="inferred from homology"/>